<dbReference type="GO" id="GO:1904294">
    <property type="term" value="P:positive regulation of ERAD pathway"/>
    <property type="evidence" value="ECO:0007669"/>
    <property type="project" value="InterPro"/>
</dbReference>
<keyword evidence="7 11" id="KW-1133">Transmembrane helix</keyword>
<gene>
    <name evidence="13" type="ORF">RDI58_024966</name>
</gene>
<evidence type="ECO:0000313" key="13">
    <source>
        <dbReference type="EMBL" id="KAK6778248.1"/>
    </source>
</evidence>
<reference evidence="13 14" key="1">
    <citation type="submission" date="2024-02" db="EMBL/GenBank/DDBJ databases">
        <title>de novo genome assembly of Solanum bulbocastanum strain 11H21.</title>
        <authorList>
            <person name="Hosaka A.J."/>
        </authorList>
    </citation>
    <scope>NUCLEOTIDE SEQUENCE [LARGE SCALE GENOMIC DNA]</scope>
    <source>
        <tissue evidence="13">Young leaves</tissue>
    </source>
</reference>
<organism evidence="13 14">
    <name type="scientific">Solanum bulbocastanum</name>
    <name type="common">Wild potato</name>
    <dbReference type="NCBI Taxonomy" id="147425"/>
    <lineage>
        <taxon>Eukaryota</taxon>
        <taxon>Viridiplantae</taxon>
        <taxon>Streptophyta</taxon>
        <taxon>Embryophyta</taxon>
        <taxon>Tracheophyta</taxon>
        <taxon>Spermatophyta</taxon>
        <taxon>Magnoliopsida</taxon>
        <taxon>eudicotyledons</taxon>
        <taxon>Gunneridae</taxon>
        <taxon>Pentapetalae</taxon>
        <taxon>asterids</taxon>
        <taxon>lamiids</taxon>
        <taxon>Solanales</taxon>
        <taxon>Solanaceae</taxon>
        <taxon>Solanoideae</taxon>
        <taxon>Solaneae</taxon>
        <taxon>Solanum</taxon>
    </lineage>
</organism>
<dbReference type="PROSITE" id="PS50089">
    <property type="entry name" value="ZF_RING_2"/>
    <property type="match status" value="1"/>
</dbReference>
<feature type="region of interest" description="Disordered" evidence="10">
    <location>
        <begin position="1"/>
        <end position="29"/>
    </location>
</feature>
<feature type="transmembrane region" description="Helical" evidence="11">
    <location>
        <begin position="291"/>
        <end position="320"/>
    </location>
</feature>
<feature type="compositionally biased region" description="Low complexity" evidence="10">
    <location>
        <begin position="14"/>
        <end position="26"/>
    </location>
</feature>
<feature type="compositionally biased region" description="Polar residues" evidence="10">
    <location>
        <begin position="160"/>
        <end position="171"/>
    </location>
</feature>
<evidence type="ECO:0000256" key="5">
    <source>
        <dbReference type="ARBA" id="ARBA00022786"/>
    </source>
</evidence>
<evidence type="ECO:0000313" key="14">
    <source>
        <dbReference type="Proteomes" id="UP001371456"/>
    </source>
</evidence>
<evidence type="ECO:0000259" key="12">
    <source>
        <dbReference type="PROSITE" id="PS50089"/>
    </source>
</evidence>
<evidence type="ECO:0000256" key="2">
    <source>
        <dbReference type="ARBA" id="ARBA00022692"/>
    </source>
</evidence>
<keyword evidence="2 11" id="KW-0812">Transmembrane</keyword>
<keyword evidence="14" id="KW-1185">Reference proteome</keyword>
<keyword evidence="6" id="KW-0862">Zinc</keyword>
<feature type="region of interest" description="Disordered" evidence="10">
    <location>
        <begin position="104"/>
        <end position="125"/>
    </location>
</feature>
<name>A0AAN8SYL0_SOLBU</name>
<dbReference type="EMBL" id="JBANQN010000010">
    <property type="protein sequence ID" value="KAK6778248.1"/>
    <property type="molecule type" value="Genomic_DNA"/>
</dbReference>
<dbReference type="AlphaFoldDB" id="A0AAN8SYL0"/>
<dbReference type="GO" id="GO:0008270">
    <property type="term" value="F:zinc ion binding"/>
    <property type="evidence" value="ECO:0007669"/>
    <property type="project" value="UniProtKB-KW"/>
</dbReference>
<evidence type="ECO:0000256" key="7">
    <source>
        <dbReference type="ARBA" id="ARBA00022989"/>
    </source>
</evidence>
<evidence type="ECO:0000256" key="6">
    <source>
        <dbReference type="ARBA" id="ARBA00022833"/>
    </source>
</evidence>
<dbReference type="SUPFAM" id="SSF57850">
    <property type="entry name" value="RING/U-box"/>
    <property type="match status" value="1"/>
</dbReference>
<dbReference type="InterPro" id="IPR013083">
    <property type="entry name" value="Znf_RING/FYVE/PHD"/>
</dbReference>
<keyword evidence="3" id="KW-0479">Metal-binding</keyword>
<keyword evidence="4 9" id="KW-0863">Zinc-finger</keyword>
<sequence>MRMEASGANSDVQRGISSTSNNIGSNSRRHGVQLSAANLFRSPLSTLLEYSGILRTRSSHTESDSLINSQFQPRVDDAGTSPASPGGSGEVSIRIIGAGEQEHDRVGNVVPSPAVGGTLREGDGENEVFGRTISRSGSAASVGALESQSSDRGAGDGVTHQVNGNTETGTTDGAGVNNRESSYQRYDIQQAARWIEQIIPFSLLLLIVFIRQHLQGILRGFFATILIAAVMFKSNDIVKKQTALKGERKISILIGICILFSSYLFGFYWWYRNDDLLAPLLMLPPKAIPPFWHAIFMVMVNDTLVRQAAMVFKCFLLMYYKNSRGRNYRRQVKKKLSDKSFFVQGQLLTLVEYLLLLYRALLPAPVWYRFFLNKEYGNLFSSLMTGLYLTFKLTSVVEKVQSFFTALKALSRKEIHYGVYATSEQVNAAGDLCAICQEKMHTPILLRCKHIFCEDCVSECYSEEIVVDERESLQKLPTSLRAAIAERTPIHGKHIDTLISES</sequence>
<dbReference type="InterPro" id="IPR017907">
    <property type="entry name" value="Znf_RING_CS"/>
</dbReference>
<dbReference type="PANTHER" id="PTHR15860">
    <property type="entry name" value="UNCHARACTERIZED RING FINGER-CONTAINING PROTEIN"/>
    <property type="match status" value="1"/>
</dbReference>
<dbReference type="Proteomes" id="UP001371456">
    <property type="component" value="Unassembled WGS sequence"/>
</dbReference>
<evidence type="ECO:0000256" key="9">
    <source>
        <dbReference type="PROSITE-ProRule" id="PRU00175"/>
    </source>
</evidence>
<dbReference type="InterPro" id="IPR001841">
    <property type="entry name" value="Znf_RING"/>
</dbReference>
<feature type="transmembrane region" description="Helical" evidence="11">
    <location>
        <begin position="341"/>
        <end position="361"/>
    </location>
</feature>
<feature type="region of interest" description="Disordered" evidence="10">
    <location>
        <begin position="58"/>
        <end position="91"/>
    </location>
</feature>
<dbReference type="PROSITE" id="PS00518">
    <property type="entry name" value="ZF_RING_1"/>
    <property type="match status" value="1"/>
</dbReference>
<keyword evidence="8 11" id="KW-0472">Membrane</keyword>
<dbReference type="Pfam" id="PF13445">
    <property type="entry name" value="zf-RING_UBOX"/>
    <property type="match status" value="1"/>
</dbReference>
<comment type="subcellular location">
    <subcellularLocation>
        <location evidence="1">Membrane</location>
        <topology evidence="1">Multi-pass membrane protein</topology>
    </subcellularLocation>
</comment>
<evidence type="ECO:0000256" key="1">
    <source>
        <dbReference type="ARBA" id="ARBA00004141"/>
    </source>
</evidence>
<dbReference type="GO" id="GO:0016020">
    <property type="term" value="C:membrane"/>
    <property type="evidence" value="ECO:0007669"/>
    <property type="project" value="UniProtKB-SubCell"/>
</dbReference>
<keyword evidence="5" id="KW-0833">Ubl conjugation pathway</keyword>
<dbReference type="Gene3D" id="3.30.40.10">
    <property type="entry name" value="Zinc/RING finger domain, C3HC4 (zinc finger)"/>
    <property type="match status" value="1"/>
</dbReference>
<accession>A0AAN8SYL0</accession>
<evidence type="ECO:0000256" key="8">
    <source>
        <dbReference type="ARBA" id="ARBA00023136"/>
    </source>
</evidence>
<evidence type="ECO:0000256" key="3">
    <source>
        <dbReference type="ARBA" id="ARBA00022723"/>
    </source>
</evidence>
<comment type="caution">
    <text evidence="13">The sequence shown here is derived from an EMBL/GenBank/DDBJ whole genome shotgun (WGS) entry which is preliminary data.</text>
</comment>
<dbReference type="PANTHER" id="PTHR15860:SF14">
    <property type="entry name" value="RING FINGER AND TRANSMEMBRANE DOMAIN-CONTAINING PROTEIN 1-LIKE"/>
    <property type="match status" value="1"/>
</dbReference>
<proteinExistence type="predicted"/>
<protein>
    <recommendedName>
        <fullName evidence="12">RING-type domain-containing protein</fullName>
    </recommendedName>
</protein>
<evidence type="ECO:0000256" key="10">
    <source>
        <dbReference type="SAM" id="MobiDB-lite"/>
    </source>
</evidence>
<dbReference type="InterPro" id="IPR044235">
    <property type="entry name" value="RNFT1/2"/>
</dbReference>
<evidence type="ECO:0000256" key="4">
    <source>
        <dbReference type="ARBA" id="ARBA00022771"/>
    </source>
</evidence>
<dbReference type="InterPro" id="IPR027370">
    <property type="entry name" value="Znf-RING_euk"/>
</dbReference>
<feature type="transmembrane region" description="Helical" evidence="11">
    <location>
        <begin position="216"/>
        <end position="232"/>
    </location>
</feature>
<feature type="domain" description="RING-type" evidence="12">
    <location>
        <begin position="433"/>
        <end position="459"/>
    </location>
</feature>
<feature type="transmembrane region" description="Helical" evidence="11">
    <location>
        <begin position="252"/>
        <end position="271"/>
    </location>
</feature>
<feature type="region of interest" description="Disordered" evidence="10">
    <location>
        <begin position="139"/>
        <end position="178"/>
    </location>
</feature>
<dbReference type="GO" id="GO:0061630">
    <property type="term" value="F:ubiquitin protein ligase activity"/>
    <property type="evidence" value="ECO:0007669"/>
    <property type="project" value="InterPro"/>
</dbReference>
<evidence type="ECO:0000256" key="11">
    <source>
        <dbReference type="SAM" id="Phobius"/>
    </source>
</evidence>